<dbReference type="EMBL" id="QUAK01000021">
    <property type="protein sequence ID" value="RFU87974.1"/>
    <property type="molecule type" value="Genomic_DNA"/>
</dbReference>
<evidence type="ECO:0000313" key="5">
    <source>
        <dbReference type="Proteomes" id="UP000263094"/>
    </source>
</evidence>
<protein>
    <submittedName>
        <fullName evidence="4">GNAT family N-acetyltransferase</fullName>
    </submittedName>
</protein>
<organism evidence="4 5">
    <name type="scientific">Streptomyces triticagri</name>
    <dbReference type="NCBI Taxonomy" id="2293568"/>
    <lineage>
        <taxon>Bacteria</taxon>
        <taxon>Bacillati</taxon>
        <taxon>Actinomycetota</taxon>
        <taxon>Actinomycetes</taxon>
        <taxon>Kitasatosporales</taxon>
        <taxon>Streptomycetaceae</taxon>
        <taxon>Streptomyces</taxon>
    </lineage>
</organism>
<dbReference type="Pfam" id="PF00583">
    <property type="entry name" value="Acetyltransf_1"/>
    <property type="match status" value="1"/>
</dbReference>
<dbReference type="SUPFAM" id="SSF55729">
    <property type="entry name" value="Acyl-CoA N-acyltransferases (Nat)"/>
    <property type="match status" value="1"/>
</dbReference>
<dbReference type="InterPro" id="IPR050832">
    <property type="entry name" value="Bact_Acetyltransf"/>
</dbReference>
<name>A0A372MAJ5_9ACTN</name>
<sequence length="177" mass="19063">MRSPTMVGMPTWTIEQEPVTGPEIGDVMWQYFGEMAERVMGRSAVEAELRQALERDPHRDLAPPGGAFLVARDGTGAFLGCVGVRLLPEVPGAAELKRMFVRPAGRGTGLGRGLLVAAEAAARELGATRMVCETNTQLTEARALYAAHAYEEIPPYEGHGRADHWFAKSLVEDGTAG</sequence>
<dbReference type="InterPro" id="IPR016181">
    <property type="entry name" value="Acyl_CoA_acyltransferase"/>
</dbReference>
<evidence type="ECO:0000256" key="2">
    <source>
        <dbReference type="ARBA" id="ARBA00023315"/>
    </source>
</evidence>
<gene>
    <name evidence="4" type="ORF">DY218_04180</name>
</gene>
<accession>A0A372MAJ5</accession>
<dbReference type="InterPro" id="IPR000182">
    <property type="entry name" value="GNAT_dom"/>
</dbReference>
<dbReference type="Gene3D" id="3.40.630.30">
    <property type="match status" value="1"/>
</dbReference>
<dbReference type="Proteomes" id="UP000263094">
    <property type="component" value="Unassembled WGS sequence"/>
</dbReference>
<evidence type="ECO:0000259" key="3">
    <source>
        <dbReference type="PROSITE" id="PS51186"/>
    </source>
</evidence>
<keyword evidence="5" id="KW-1185">Reference proteome</keyword>
<keyword evidence="2" id="KW-0012">Acyltransferase</keyword>
<comment type="caution">
    <text evidence="4">The sequence shown here is derived from an EMBL/GenBank/DDBJ whole genome shotgun (WGS) entry which is preliminary data.</text>
</comment>
<proteinExistence type="predicted"/>
<dbReference type="OrthoDB" id="3174517at2"/>
<dbReference type="GO" id="GO:0016747">
    <property type="term" value="F:acyltransferase activity, transferring groups other than amino-acyl groups"/>
    <property type="evidence" value="ECO:0007669"/>
    <property type="project" value="InterPro"/>
</dbReference>
<dbReference type="AlphaFoldDB" id="A0A372MAJ5"/>
<keyword evidence="1 4" id="KW-0808">Transferase</keyword>
<evidence type="ECO:0000313" key="4">
    <source>
        <dbReference type="EMBL" id="RFU87974.1"/>
    </source>
</evidence>
<dbReference type="PANTHER" id="PTHR43877">
    <property type="entry name" value="AMINOALKYLPHOSPHONATE N-ACETYLTRANSFERASE-RELATED-RELATED"/>
    <property type="match status" value="1"/>
</dbReference>
<feature type="domain" description="N-acetyltransferase" evidence="3">
    <location>
        <begin position="19"/>
        <end position="171"/>
    </location>
</feature>
<dbReference type="PANTHER" id="PTHR43877:SF2">
    <property type="entry name" value="AMINOALKYLPHOSPHONATE N-ACETYLTRANSFERASE-RELATED"/>
    <property type="match status" value="1"/>
</dbReference>
<evidence type="ECO:0000256" key="1">
    <source>
        <dbReference type="ARBA" id="ARBA00022679"/>
    </source>
</evidence>
<reference evidence="4 5" key="1">
    <citation type="submission" date="2018-08" db="EMBL/GenBank/DDBJ databases">
        <title>Isolation, diversity and antifungal activity of Actinobacteria from wheat.</title>
        <authorList>
            <person name="Han C."/>
        </authorList>
    </citation>
    <scope>NUCLEOTIDE SEQUENCE [LARGE SCALE GENOMIC DNA]</scope>
    <source>
        <strain evidence="4 5">NEAU-YY421</strain>
    </source>
</reference>
<dbReference type="PROSITE" id="PS51186">
    <property type="entry name" value="GNAT"/>
    <property type="match status" value="1"/>
</dbReference>